<dbReference type="InterPro" id="IPR047581">
    <property type="entry name" value="EcSI_cupin"/>
</dbReference>
<dbReference type="AlphaFoldDB" id="A0A934RSA6"/>
<accession>A0A934RSA6</accession>
<dbReference type="EC" id="5.3.1.15" evidence="8"/>
<dbReference type="RefSeq" id="WP_200353705.1">
    <property type="nucleotide sequence ID" value="NZ_JAENIL010000002.1"/>
</dbReference>
<evidence type="ECO:0000256" key="5">
    <source>
        <dbReference type="ARBA" id="ARBA00023277"/>
    </source>
</evidence>
<dbReference type="InterPro" id="IPR014710">
    <property type="entry name" value="RmlC-like_jellyroll"/>
</dbReference>
<dbReference type="Gene3D" id="2.60.120.10">
    <property type="entry name" value="Jelly Rolls"/>
    <property type="match status" value="1"/>
</dbReference>
<reference evidence="9" key="1">
    <citation type="submission" date="2021-01" db="EMBL/GenBank/DDBJ databases">
        <title>Modified the classification status of verrucomicrobia.</title>
        <authorList>
            <person name="Feng X."/>
        </authorList>
    </citation>
    <scope>NUCLEOTIDE SEQUENCE</scope>
    <source>
        <strain evidence="9">KCTC 13126</strain>
    </source>
</reference>
<evidence type="ECO:0000256" key="2">
    <source>
        <dbReference type="ARBA" id="ARBA00022723"/>
    </source>
</evidence>
<organism evidence="9 10">
    <name type="scientific">Pelagicoccus mobilis</name>
    <dbReference type="NCBI Taxonomy" id="415221"/>
    <lineage>
        <taxon>Bacteria</taxon>
        <taxon>Pseudomonadati</taxon>
        <taxon>Verrucomicrobiota</taxon>
        <taxon>Opitutia</taxon>
        <taxon>Puniceicoccales</taxon>
        <taxon>Pelagicoccaceae</taxon>
        <taxon>Pelagicoccus</taxon>
    </lineage>
</organism>
<dbReference type="Proteomes" id="UP000617628">
    <property type="component" value="Unassembled WGS sequence"/>
</dbReference>
<dbReference type="SUPFAM" id="SSF51182">
    <property type="entry name" value="RmlC-like cupins"/>
    <property type="match status" value="1"/>
</dbReference>
<keyword evidence="2" id="KW-0479">Metal-binding</keyword>
<sequence length="188" mass="21510">MNRSQINRVFKQASECFKQHHWHLPPNPSWDVTDFGLGDFDRTGLTLINLSEEPEYCEKLMYARQGQTTPAHTHARKKEDIICRVGELTLQLWDGLPEKSEGNEFTIQVNQRPRTHRSGDELHLLSGERVTLQPGIYHSFWPTSSECIIGEVSTANDDTNDNIFVDPKIGRYPGIEEDEPALVHLISE</sequence>
<dbReference type="EMBL" id="JAENIL010000002">
    <property type="protein sequence ID" value="MBK1875488.1"/>
    <property type="molecule type" value="Genomic_DNA"/>
</dbReference>
<comment type="cofactor">
    <cofactor evidence="1">
        <name>Mn(2+)</name>
        <dbReference type="ChEBI" id="CHEBI:29035"/>
    </cofactor>
</comment>
<comment type="catalytic activity">
    <reaction evidence="6">
        <text>D-lyxose = D-xylulose</text>
        <dbReference type="Rhea" id="RHEA:14201"/>
        <dbReference type="ChEBI" id="CHEBI:16789"/>
        <dbReference type="ChEBI" id="CHEBI:17140"/>
        <dbReference type="EC" id="5.3.1.15"/>
    </reaction>
</comment>
<keyword evidence="4 9" id="KW-0413">Isomerase</keyword>
<evidence type="ECO:0000256" key="8">
    <source>
        <dbReference type="ARBA" id="ARBA00044972"/>
    </source>
</evidence>
<dbReference type="GO" id="GO:0047828">
    <property type="term" value="F:D-lyxose ketol-isomerase activity"/>
    <property type="evidence" value="ECO:0007669"/>
    <property type="project" value="UniProtKB-EC"/>
</dbReference>
<evidence type="ECO:0000256" key="6">
    <source>
        <dbReference type="ARBA" id="ARBA00044907"/>
    </source>
</evidence>
<evidence type="ECO:0000256" key="3">
    <source>
        <dbReference type="ARBA" id="ARBA00023211"/>
    </source>
</evidence>
<dbReference type="InterPro" id="IPR011051">
    <property type="entry name" value="RmlC_Cupin_sf"/>
</dbReference>
<dbReference type="CDD" id="cd20309">
    <property type="entry name" value="cupin_EcSI"/>
    <property type="match status" value="1"/>
</dbReference>
<evidence type="ECO:0000256" key="4">
    <source>
        <dbReference type="ARBA" id="ARBA00023235"/>
    </source>
</evidence>
<evidence type="ECO:0000256" key="1">
    <source>
        <dbReference type="ARBA" id="ARBA00001936"/>
    </source>
</evidence>
<protein>
    <recommendedName>
        <fullName evidence="8">D-lyxose ketol-isomerase</fullName>
        <ecNumber evidence="8">5.3.1.15</ecNumber>
    </recommendedName>
</protein>
<keyword evidence="10" id="KW-1185">Reference proteome</keyword>
<evidence type="ECO:0000313" key="9">
    <source>
        <dbReference type="EMBL" id="MBK1875488.1"/>
    </source>
</evidence>
<comment type="similarity">
    <text evidence="7">Belongs to the D-lyxose ketol-isomerase family.</text>
</comment>
<keyword evidence="5" id="KW-0119">Carbohydrate metabolism</keyword>
<gene>
    <name evidence="9" type="ORF">JIN87_01345</name>
</gene>
<proteinExistence type="inferred from homology"/>
<dbReference type="GO" id="GO:0046872">
    <property type="term" value="F:metal ion binding"/>
    <property type="evidence" value="ECO:0007669"/>
    <property type="project" value="UniProtKB-KW"/>
</dbReference>
<evidence type="ECO:0000256" key="7">
    <source>
        <dbReference type="ARBA" id="ARBA00044951"/>
    </source>
</evidence>
<evidence type="ECO:0000313" key="10">
    <source>
        <dbReference type="Proteomes" id="UP000617628"/>
    </source>
</evidence>
<keyword evidence="3" id="KW-0464">Manganese</keyword>
<comment type="caution">
    <text evidence="9">The sequence shown here is derived from an EMBL/GenBank/DDBJ whole genome shotgun (WGS) entry which is preliminary data.</text>
</comment>
<dbReference type="Pfam" id="PF07385">
    <property type="entry name" value="Lyx_isomer"/>
    <property type="match status" value="1"/>
</dbReference>
<name>A0A934RSA6_9BACT</name>
<dbReference type="InterPro" id="IPR010864">
    <property type="entry name" value="D-lyxose_isomer"/>
</dbReference>